<dbReference type="CDD" id="cd07406">
    <property type="entry name" value="MPP_CG11883_N"/>
    <property type="match status" value="1"/>
</dbReference>
<organism evidence="6 7">
    <name type="scientific">Allacma fusca</name>
    <dbReference type="NCBI Taxonomy" id="39272"/>
    <lineage>
        <taxon>Eukaryota</taxon>
        <taxon>Metazoa</taxon>
        <taxon>Ecdysozoa</taxon>
        <taxon>Arthropoda</taxon>
        <taxon>Hexapoda</taxon>
        <taxon>Collembola</taxon>
        <taxon>Symphypleona</taxon>
        <taxon>Sminthuridae</taxon>
        <taxon>Allacma</taxon>
    </lineage>
</organism>
<dbReference type="EMBL" id="CAJVCH010000387">
    <property type="protein sequence ID" value="CAG7632043.1"/>
    <property type="molecule type" value="Genomic_DNA"/>
</dbReference>
<dbReference type="GO" id="GO:0009166">
    <property type="term" value="P:nucleotide catabolic process"/>
    <property type="evidence" value="ECO:0007669"/>
    <property type="project" value="InterPro"/>
</dbReference>
<accession>A0A8J2IY22</accession>
<dbReference type="Proteomes" id="UP000708208">
    <property type="component" value="Unassembled WGS sequence"/>
</dbReference>
<dbReference type="InterPro" id="IPR006179">
    <property type="entry name" value="5_nucleotidase/apyrase"/>
</dbReference>
<dbReference type="InterPro" id="IPR004843">
    <property type="entry name" value="Calcineurin-like_PHP"/>
</dbReference>
<keyword evidence="2" id="KW-0732">Signal</keyword>
<reference evidence="6" key="1">
    <citation type="submission" date="2021-06" db="EMBL/GenBank/DDBJ databases">
        <authorList>
            <person name="Hodson N. C."/>
            <person name="Mongue J. A."/>
            <person name="Jaron S. K."/>
        </authorList>
    </citation>
    <scope>NUCLEOTIDE SEQUENCE</scope>
</reference>
<dbReference type="PANTHER" id="PTHR11575:SF48">
    <property type="entry name" value="5'-NUCLEOTIDASE"/>
    <property type="match status" value="1"/>
</dbReference>
<proteinExistence type="inferred from homology"/>
<dbReference type="PANTHER" id="PTHR11575">
    <property type="entry name" value="5'-NUCLEOTIDASE-RELATED"/>
    <property type="match status" value="1"/>
</dbReference>
<feature type="domain" description="5'-Nucleotidase C-terminal" evidence="5">
    <location>
        <begin position="327"/>
        <end position="474"/>
    </location>
</feature>
<evidence type="ECO:0000259" key="5">
    <source>
        <dbReference type="Pfam" id="PF02872"/>
    </source>
</evidence>
<evidence type="ECO:0000256" key="2">
    <source>
        <dbReference type="ARBA" id="ARBA00022729"/>
    </source>
</evidence>
<dbReference type="Pfam" id="PF02872">
    <property type="entry name" value="5_nucleotid_C"/>
    <property type="match status" value="1"/>
</dbReference>
<dbReference type="GO" id="GO:0016787">
    <property type="term" value="F:hydrolase activity"/>
    <property type="evidence" value="ECO:0007669"/>
    <property type="project" value="InterPro"/>
</dbReference>
<evidence type="ECO:0000259" key="4">
    <source>
        <dbReference type="Pfam" id="PF00149"/>
    </source>
</evidence>
<evidence type="ECO:0000313" key="7">
    <source>
        <dbReference type="Proteomes" id="UP000708208"/>
    </source>
</evidence>
<keyword evidence="7" id="KW-1185">Reference proteome</keyword>
<dbReference type="InterPro" id="IPR008334">
    <property type="entry name" value="5'-Nucleotdase_C"/>
</dbReference>
<comment type="similarity">
    <text evidence="1">Belongs to the 5'-nucleotidase family.</text>
</comment>
<name>A0A8J2IY22_9HEXA</name>
<evidence type="ECO:0000256" key="3">
    <source>
        <dbReference type="SAM" id="MobiDB-lite"/>
    </source>
</evidence>
<protein>
    <recommendedName>
        <fullName evidence="8">5'-nucleotidase</fullName>
    </recommendedName>
</protein>
<feature type="domain" description="Calcineurin-like phosphoesterase" evidence="4">
    <location>
        <begin position="41"/>
        <end position="245"/>
    </location>
</feature>
<evidence type="ECO:0008006" key="8">
    <source>
        <dbReference type="Google" id="ProtNLM"/>
    </source>
</evidence>
<feature type="region of interest" description="Disordered" evidence="3">
    <location>
        <begin position="634"/>
        <end position="660"/>
    </location>
</feature>
<dbReference type="OrthoDB" id="10252235at2759"/>
<comment type="caution">
    <text evidence="6">The sequence shown here is derived from an EMBL/GenBank/DDBJ whole genome shotgun (WGS) entry which is preliminary data.</text>
</comment>
<dbReference type="Pfam" id="PF00149">
    <property type="entry name" value="Metallophos"/>
    <property type="match status" value="1"/>
</dbReference>
<sequence>MPCSHFFTLCRFKVGDVDMGSNEQMRSINGNQDQAGANTITIIHFNDVYDVASQNREPVGGASRFCTAVKQYSSLDPIVIFSGDCFAPSLLSTFTKGEQMVPVLNAVKTTCAVYGNHDFDFGVDVLADLVKKTSFPWLMSNVVDNETGAPLGDGQVTWVLENHGKKIGLMGLVEWEWLETLSTIDPDAVTFRDFVDVGNELAQRLRNEGCDLVVALTHMRFPNDVRLAELSEGIDLILGGHDHVYDVKHIKGIPILKSGTDFRDFSVISVSWEDETKGKPKFNIDRISVTSDYEEDPGLQKELSCYFDMMDTKLDDILGEFHVDLDGRFAAVRTGETNLGNFMCDIMLACCNAECAILNSGTLRSDRIHTAGLFSIRDLLTVLPMMDSLVVVNVSGSQLVDALENGVSQYPKLEGRFPQVAGLRFAFDPSKSPGNRVDPKFVRIGDEYIQPHQYYQLATKKYIATGHDGYTVLANCEVLKDEETCLELSIAVQNHFSAIKMVSGTGRRNSRHHQSLITMSRRHSLLRSLSSLQIHESSPTPVIERGMSLSPRPSLSRQGNVIENLEKTTCQLAPVVEGRIVVIKNKDILHDLINERKEWEANRAIQEEDENGSPSTPPAILSRLRALHFEAVTSQDSGISDSISRDSSPASSPLHLLPMK</sequence>
<gene>
    <name evidence="6" type="ORF">AFUS01_LOCUS134</name>
</gene>
<dbReference type="InterPro" id="IPR041821">
    <property type="entry name" value="CG11883_N"/>
</dbReference>
<dbReference type="AlphaFoldDB" id="A0A8J2IY22"/>
<evidence type="ECO:0000256" key="1">
    <source>
        <dbReference type="ARBA" id="ARBA00006654"/>
    </source>
</evidence>
<evidence type="ECO:0000313" key="6">
    <source>
        <dbReference type="EMBL" id="CAG7632043.1"/>
    </source>
</evidence>